<dbReference type="Pfam" id="PF25954">
    <property type="entry name" value="Beta-barrel_RND_2"/>
    <property type="match status" value="1"/>
</dbReference>
<dbReference type="RefSeq" id="WP_128799167.1">
    <property type="nucleotide sequence ID" value="NZ_CP034669.1"/>
</dbReference>
<evidence type="ECO:0000259" key="3">
    <source>
        <dbReference type="Pfam" id="PF25973"/>
    </source>
</evidence>
<dbReference type="NCBIfam" id="TIGR01730">
    <property type="entry name" value="RND_mfp"/>
    <property type="match status" value="1"/>
</dbReference>
<sequence length="313" mass="33310">MSRRTTLALGLGTLVFLGALLLIRWHGGRGMAAPARTGEPSSLERVAHVQEAARREGWLGVIVAGGSVDVAARLEGTLERMDAQVGDSVRQGAVLARLDTRALQRELAVAQASLQAGEAERHIASIALTEMQERLQRRSDPKQLALGALSEEELATARYQEQTAVGRLRAAEAVVAERKARVEQMAQKLSDAAVVAPFDGQVAIRYLDTGAMVSPGRALFHLIRAGTQQVRFAIPEDQSASVTVGTRLSVEVPSLGRVLEGRVENLSPEVDAASRMVLAIASVSREEGRAPVPSGVVVRVFVQATAAPQVVTP</sequence>
<dbReference type="PANTHER" id="PTHR30469">
    <property type="entry name" value="MULTIDRUG RESISTANCE PROTEIN MDTA"/>
    <property type="match status" value="1"/>
</dbReference>
<dbReference type="Proteomes" id="UP000288758">
    <property type="component" value="Chromosome"/>
</dbReference>
<gene>
    <name evidence="4" type="primary">yegM1_2</name>
    <name evidence="4" type="ORF">EJ065_6369</name>
</gene>
<dbReference type="Gene3D" id="2.40.30.170">
    <property type="match status" value="1"/>
</dbReference>
<dbReference type="AlphaFoldDB" id="A0A410S1D1"/>
<evidence type="ECO:0000256" key="1">
    <source>
        <dbReference type="ARBA" id="ARBA00009477"/>
    </source>
</evidence>
<evidence type="ECO:0000313" key="5">
    <source>
        <dbReference type="Proteomes" id="UP000288758"/>
    </source>
</evidence>
<organism evidence="4 5">
    <name type="scientific">Corallococcus coralloides</name>
    <name type="common">Myxococcus coralloides</name>
    <dbReference type="NCBI Taxonomy" id="184914"/>
    <lineage>
        <taxon>Bacteria</taxon>
        <taxon>Pseudomonadati</taxon>
        <taxon>Myxococcota</taxon>
        <taxon>Myxococcia</taxon>
        <taxon>Myxococcales</taxon>
        <taxon>Cystobacterineae</taxon>
        <taxon>Myxococcaceae</taxon>
        <taxon>Corallococcus</taxon>
    </lineage>
</organism>
<feature type="domain" description="CusB-like beta-barrel" evidence="2">
    <location>
        <begin position="231"/>
        <end position="284"/>
    </location>
</feature>
<dbReference type="GO" id="GO:1990281">
    <property type="term" value="C:efflux pump complex"/>
    <property type="evidence" value="ECO:0007669"/>
    <property type="project" value="TreeGrafter"/>
</dbReference>
<dbReference type="InterPro" id="IPR058792">
    <property type="entry name" value="Beta-barrel_RND_2"/>
</dbReference>
<dbReference type="Gene3D" id="2.40.50.100">
    <property type="match status" value="1"/>
</dbReference>
<dbReference type="PANTHER" id="PTHR30469:SF15">
    <property type="entry name" value="HLYD FAMILY OF SECRETION PROTEINS"/>
    <property type="match status" value="1"/>
</dbReference>
<accession>A0A410S1D1</accession>
<evidence type="ECO:0000313" key="4">
    <source>
        <dbReference type="EMBL" id="QAT87898.1"/>
    </source>
</evidence>
<dbReference type="GO" id="GO:0015562">
    <property type="term" value="F:efflux transmembrane transporter activity"/>
    <property type="evidence" value="ECO:0007669"/>
    <property type="project" value="TreeGrafter"/>
</dbReference>
<dbReference type="Gene3D" id="1.10.287.470">
    <property type="entry name" value="Helix hairpin bin"/>
    <property type="match status" value="1"/>
</dbReference>
<dbReference type="EMBL" id="CP034669">
    <property type="protein sequence ID" value="QAT87898.1"/>
    <property type="molecule type" value="Genomic_DNA"/>
</dbReference>
<dbReference type="InterPro" id="IPR058647">
    <property type="entry name" value="BSH_CzcB-like"/>
</dbReference>
<reference evidence="4 5" key="1">
    <citation type="submission" date="2018-12" db="EMBL/GenBank/DDBJ databases">
        <title>Complete Genome Sequence of the Corallopyronin A producing Myxobacterium Corallococcus coralloides B035.</title>
        <authorList>
            <person name="Bouhired S.M."/>
            <person name="Rupp O."/>
            <person name="Blom J."/>
            <person name="Schaeberle T.F."/>
            <person name="Kehraus S."/>
            <person name="Schiefer A."/>
            <person name="Pfarr K."/>
            <person name="Goesmann A."/>
            <person name="Hoerauf A."/>
            <person name="Koenig G.M."/>
        </authorList>
    </citation>
    <scope>NUCLEOTIDE SEQUENCE [LARGE SCALE GENOMIC DNA]</scope>
    <source>
        <strain evidence="4 5">B035</strain>
    </source>
</reference>
<dbReference type="InterPro" id="IPR006143">
    <property type="entry name" value="RND_pump_MFP"/>
</dbReference>
<proteinExistence type="inferred from homology"/>
<feature type="domain" description="CzcB-like barrel-sandwich hybrid" evidence="3">
    <location>
        <begin position="68"/>
        <end position="221"/>
    </location>
</feature>
<name>A0A410S1D1_CORCK</name>
<evidence type="ECO:0000259" key="2">
    <source>
        <dbReference type="Pfam" id="PF25954"/>
    </source>
</evidence>
<protein>
    <submittedName>
        <fullName evidence="4">RND family efflux transporter MFP subunit</fullName>
    </submittedName>
</protein>
<dbReference type="SUPFAM" id="SSF111369">
    <property type="entry name" value="HlyD-like secretion proteins"/>
    <property type="match status" value="1"/>
</dbReference>
<dbReference type="Pfam" id="PF25973">
    <property type="entry name" value="BSH_CzcB"/>
    <property type="match status" value="1"/>
</dbReference>
<comment type="similarity">
    <text evidence="1">Belongs to the membrane fusion protein (MFP) (TC 8.A.1) family.</text>
</comment>